<sequence>MVAILTGDIKNSTAYKTAKWLPVLKQALGHYGKEPTEWEIYRGDSFQLQTTPKQALEASVYIKACIKQTRGMDVRIAIGLGEKTYDAGKITESNGEAFVHSGKCFENLKKQNLAIKTPNKLFDEHINLLLELALLTMDNWTPAISKTVKTAMENPDFNQKELASILNKSQGNISEELNKAGFDEVQKMIHFYRTQLAQL</sequence>
<gene>
    <name evidence="1" type="ordered locus">Murru_0788</name>
</gene>
<dbReference type="EMBL" id="CP002999">
    <property type="protein sequence ID" value="AEM69837.1"/>
    <property type="molecule type" value="Genomic_DNA"/>
</dbReference>
<reference evidence="1 2" key="2">
    <citation type="journal article" date="2012" name="Stand. Genomic Sci.">
        <title>Complete genome sequence of the facultatively anaerobic, appendaged bacterium Muricauda ruestringensis type strain (B1(T)).</title>
        <authorList>
            <person name="Huntemann M."/>
            <person name="Teshima H."/>
            <person name="Lapidus A."/>
            <person name="Nolan M."/>
            <person name="Lucas S."/>
            <person name="Hammon N."/>
            <person name="Deshpande S."/>
            <person name="Cheng J.F."/>
            <person name="Tapia R."/>
            <person name="Goodwin L.A."/>
            <person name="Pitluck S."/>
            <person name="Liolios K."/>
            <person name="Pagani I."/>
            <person name="Ivanova N."/>
            <person name="Mavromatis K."/>
            <person name="Mikhailova N."/>
            <person name="Pati A."/>
            <person name="Chen A."/>
            <person name="Palaniappan K."/>
            <person name="Land M."/>
            <person name="Hauser L."/>
            <person name="Pan C."/>
            <person name="Brambilla E.M."/>
            <person name="Rohde M."/>
            <person name="Spring S."/>
            <person name="Goker M."/>
            <person name="Detter J.C."/>
            <person name="Bristow J."/>
            <person name="Eisen J.A."/>
            <person name="Markowitz V."/>
            <person name="Hugenholtz P."/>
            <person name="Kyrpides N.C."/>
            <person name="Klenk H.P."/>
            <person name="Woyke T."/>
        </authorList>
    </citation>
    <scope>NUCLEOTIDE SEQUENCE [LARGE SCALE GENOMIC DNA]</scope>
    <source>
        <strain evidence="2">DSM 13258 / LMG 19739 / B1</strain>
    </source>
</reference>
<reference evidence="2" key="1">
    <citation type="submission" date="2011-08" db="EMBL/GenBank/DDBJ databases">
        <title>The complete genome of Muricauda ruestringensis DSM 13258.</title>
        <authorList>
            <person name="Lucas S."/>
            <person name="Han J."/>
            <person name="Lapidus A."/>
            <person name="Bruce D."/>
            <person name="Goodwin L."/>
            <person name="Pitluck S."/>
            <person name="Peters L."/>
            <person name="Kyrpides N."/>
            <person name="Mavromatis K."/>
            <person name="Ivanova N."/>
            <person name="Ovchinnikova G."/>
            <person name="Teshima H."/>
            <person name="Detter J.C."/>
            <person name="Tapia R."/>
            <person name="Han C."/>
            <person name="Land M."/>
            <person name="Hauser L."/>
            <person name="Markowitz V."/>
            <person name="Cheng J.-F."/>
            <person name="Hugenholtz P."/>
            <person name="Woyke T."/>
            <person name="Wu D."/>
            <person name="Spring S."/>
            <person name="Schroeder M."/>
            <person name="Brambilla E."/>
            <person name="Klenk H.-P."/>
            <person name="Eisen J.A."/>
        </authorList>
    </citation>
    <scope>NUCLEOTIDE SEQUENCE [LARGE SCALE GENOMIC DNA]</scope>
    <source>
        <strain evidence="2">DSM 13258 / LMG 19739 / B1</strain>
    </source>
</reference>
<keyword evidence="2" id="KW-1185">Reference proteome</keyword>
<organism evidence="1 2">
    <name type="scientific">Allomuricauda ruestringensis (strain DSM 13258 / CIP 107369 / LMG 19739 / B1)</name>
    <name type="common">Muricauda ruestringensis</name>
    <dbReference type="NCBI Taxonomy" id="886377"/>
    <lineage>
        <taxon>Bacteria</taxon>
        <taxon>Pseudomonadati</taxon>
        <taxon>Bacteroidota</taxon>
        <taxon>Flavobacteriia</taxon>
        <taxon>Flavobacteriales</taxon>
        <taxon>Flavobacteriaceae</taxon>
        <taxon>Flagellimonas</taxon>
    </lineage>
</organism>
<protein>
    <submittedName>
        <fullName evidence="1">Uncharacterized protein</fullName>
    </submittedName>
</protein>
<dbReference type="HOGENOM" id="CLU_085936_1_0_10"/>
<dbReference type="Proteomes" id="UP000008908">
    <property type="component" value="Chromosome"/>
</dbReference>
<dbReference type="STRING" id="886377.Murru_0788"/>
<dbReference type="AlphaFoldDB" id="G2PJS9"/>
<dbReference type="RefSeq" id="WP_014032119.1">
    <property type="nucleotide sequence ID" value="NC_015945.1"/>
</dbReference>
<dbReference type="OrthoDB" id="7064118at2"/>
<accession>G2PJS9</accession>
<dbReference type="eggNOG" id="COG1595">
    <property type="taxonomic scope" value="Bacteria"/>
</dbReference>
<name>G2PJS9_ALLRU</name>
<evidence type="ECO:0000313" key="1">
    <source>
        <dbReference type="EMBL" id="AEM69837.1"/>
    </source>
</evidence>
<dbReference type="KEGG" id="mrs:Murru_0788"/>
<evidence type="ECO:0000313" key="2">
    <source>
        <dbReference type="Proteomes" id="UP000008908"/>
    </source>
</evidence>
<proteinExistence type="predicted"/>